<dbReference type="Proteomes" id="UP000000530">
    <property type="component" value="Chromosome"/>
</dbReference>
<dbReference type="PANTHER" id="PTHR43847:SF1">
    <property type="entry name" value="BLL3993 PROTEIN"/>
    <property type="match status" value="1"/>
</dbReference>
<organism evidence="6 7">
    <name type="scientific">Staphylococcus aureus (strain COL)</name>
    <dbReference type="NCBI Taxonomy" id="93062"/>
    <lineage>
        <taxon>Bacteria</taxon>
        <taxon>Bacillati</taxon>
        <taxon>Bacillota</taxon>
        <taxon>Bacilli</taxon>
        <taxon>Bacillales</taxon>
        <taxon>Staphylococcaceae</taxon>
        <taxon>Staphylococcus</taxon>
    </lineage>
</organism>
<keyword evidence="2 5" id="KW-0812">Transmembrane</keyword>
<dbReference type="KEGG" id="sac:SACOL0199"/>
<gene>
    <name evidence="6" type="ordered locus">SACOL0199</name>
</gene>
<keyword evidence="3 5" id="KW-1133">Transmembrane helix</keyword>
<evidence type="ECO:0000256" key="2">
    <source>
        <dbReference type="ARBA" id="ARBA00022692"/>
    </source>
</evidence>
<feature type="transmembrane region" description="Helical" evidence="5">
    <location>
        <begin position="26"/>
        <end position="47"/>
    </location>
</feature>
<evidence type="ECO:0000313" key="7">
    <source>
        <dbReference type="Proteomes" id="UP000000530"/>
    </source>
</evidence>
<keyword evidence="4 5" id="KW-0472">Membrane</keyword>
<evidence type="ECO:0000256" key="5">
    <source>
        <dbReference type="SAM" id="Phobius"/>
    </source>
</evidence>
<reference evidence="6 7" key="1">
    <citation type="journal article" date="2005" name="J. Bacteriol.">
        <title>Insights on evolution of virulence and resistance from the complete genome analysis of an early methicillin-resistant Staphylococcus aureus strain and a biofilm-producing methicillin-resistant Staphylococcus epidermidis strain.</title>
        <authorList>
            <person name="Gill S.R."/>
            <person name="Fouts D.E."/>
            <person name="Archer G.L."/>
            <person name="Mongodin E.F."/>
            <person name="Deboy R.T."/>
            <person name="Ravel J."/>
            <person name="Paulsen I.T."/>
            <person name="Kolonay J.F."/>
            <person name="Brinkac L."/>
            <person name="Beanan M."/>
            <person name="Dodson R.J."/>
            <person name="Daugherty S.C."/>
            <person name="Madupu R."/>
            <person name="Angiuoli S.V."/>
            <person name="Durkin A.S."/>
            <person name="Haft D.H."/>
            <person name="Vamathevan J."/>
            <person name="Khouri H."/>
            <person name="Utterback T."/>
            <person name="Lee C."/>
            <person name="Dimitrov G."/>
            <person name="Jiang L."/>
            <person name="Qin H."/>
            <person name="Weidman J."/>
            <person name="Tran K."/>
            <person name="Kang K."/>
            <person name="Hance I.R."/>
            <person name="Nelson K.E."/>
            <person name="Fraser C.M."/>
        </authorList>
    </citation>
    <scope>NUCLEOTIDE SEQUENCE [LARGE SCALE GENOMIC DNA]</scope>
    <source>
        <strain evidence="6 7">COL</strain>
    </source>
</reference>
<dbReference type="SMR" id="A0A0H2WXM3"/>
<dbReference type="EMBL" id="CP000046">
    <property type="protein sequence ID" value="AAW37495.1"/>
    <property type="molecule type" value="Genomic_DNA"/>
</dbReference>
<dbReference type="AlphaFoldDB" id="A0A0H2WXM3"/>
<dbReference type="Gene3D" id="1.20.120.1630">
    <property type="match status" value="1"/>
</dbReference>
<evidence type="ECO:0000256" key="1">
    <source>
        <dbReference type="ARBA" id="ARBA00004141"/>
    </source>
</evidence>
<accession>A0A0H2WXM3</accession>
<evidence type="ECO:0000256" key="3">
    <source>
        <dbReference type="ARBA" id="ARBA00022989"/>
    </source>
</evidence>
<dbReference type="PANTHER" id="PTHR43847">
    <property type="entry name" value="BLL3993 PROTEIN"/>
    <property type="match status" value="1"/>
</dbReference>
<evidence type="ECO:0000313" key="6">
    <source>
        <dbReference type="EMBL" id="AAW37495.1"/>
    </source>
</evidence>
<feature type="transmembrane region" description="Helical" evidence="5">
    <location>
        <begin position="92"/>
        <end position="113"/>
    </location>
</feature>
<dbReference type="GO" id="GO:0004671">
    <property type="term" value="F:protein C-terminal S-isoprenylcysteine carboxyl O-methyltransferase activity"/>
    <property type="evidence" value="ECO:0007669"/>
    <property type="project" value="InterPro"/>
</dbReference>
<dbReference type="InterPro" id="IPR052527">
    <property type="entry name" value="Metal_cation-efflux_comp"/>
</dbReference>
<evidence type="ECO:0008006" key="8">
    <source>
        <dbReference type="Google" id="ProtNLM"/>
    </source>
</evidence>
<protein>
    <recommendedName>
        <fullName evidence="8">Isoprenylcysteine carboxyl methyltransferase family protein</fullName>
    </recommendedName>
</protein>
<dbReference type="Pfam" id="PF04140">
    <property type="entry name" value="ICMT"/>
    <property type="match status" value="1"/>
</dbReference>
<evidence type="ECO:0000256" key="4">
    <source>
        <dbReference type="ARBA" id="ARBA00023136"/>
    </source>
</evidence>
<dbReference type="HOGENOM" id="CLU_102515_1_0_9"/>
<sequence>MTSFIYKILYVVKINAYTYDIMTEDIMILSILLIFFCIRLVSLKISINHSKQLKADGAVEYGVKNSKFLAITHVLIYVLAGVEAFINKDTFSFANGIGLVILIFAYIMLFMVIKTLGGIWTLKLFILPNHPIIKSGLYKITKHPNYFLNIIPELIGVLLLTHATYTTILLVPYAYFLYVRIKQEEKLMNI</sequence>
<comment type="subcellular location">
    <subcellularLocation>
        <location evidence="1">Membrane</location>
        <topology evidence="1">Multi-pass membrane protein</topology>
    </subcellularLocation>
</comment>
<feature type="transmembrane region" description="Helical" evidence="5">
    <location>
        <begin position="68"/>
        <end position="86"/>
    </location>
</feature>
<proteinExistence type="predicted"/>
<dbReference type="InterPro" id="IPR007269">
    <property type="entry name" value="ICMT_MeTrfase"/>
</dbReference>
<name>A0A0H2WXM3_STAAC</name>
<feature type="transmembrane region" description="Helical" evidence="5">
    <location>
        <begin position="154"/>
        <end position="178"/>
    </location>
</feature>
<dbReference type="GO" id="GO:0016020">
    <property type="term" value="C:membrane"/>
    <property type="evidence" value="ECO:0007669"/>
    <property type="project" value="UniProtKB-SubCell"/>
</dbReference>